<protein>
    <recommendedName>
        <fullName evidence="7">HTH myb-type domain-containing protein</fullName>
    </recommendedName>
</protein>
<keyword evidence="5" id="KW-0539">Nucleus</keyword>
<dbReference type="NCBIfam" id="TIGR01557">
    <property type="entry name" value="myb_SHAQKYF"/>
    <property type="match status" value="1"/>
</dbReference>
<dbReference type="PANTHER" id="PTHR31499:SF80">
    <property type="entry name" value="HTH MYB-TYPE DOMAIN-CONTAINING PROTEIN"/>
    <property type="match status" value="1"/>
</dbReference>
<dbReference type="SUPFAM" id="SSF46689">
    <property type="entry name" value="Homeodomain-like"/>
    <property type="match status" value="1"/>
</dbReference>
<dbReference type="PROSITE" id="PS51294">
    <property type="entry name" value="HTH_MYB"/>
    <property type="match status" value="1"/>
</dbReference>
<keyword evidence="2" id="KW-0805">Transcription regulation</keyword>
<dbReference type="Gene3D" id="1.10.10.60">
    <property type="entry name" value="Homeodomain-like"/>
    <property type="match status" value="1"/>
</dbReference>
<dbReference type="EMBL" id="CM027685">
    <property type="protein sequence ID" value="KAG0526602.1"/>
    <property type="molecule type" value="Genomic_DNA"/>
</dbReference>
<feature type="domain" description="HTH myb-type" evidence="7">
    <location>
        <begin position="262"/>
        <end position="322"/>
    </location>
</feature>
<evidence type="ECO:0000313" key="8">
    <source>
        <dbReference type="EMBL" id="KAG0526602.1"/>
    </source>
</evidence>
<dbReference type="GO" id="GO:0005634">
    <property type="term" value="C:nucleus"/>
    <property type="evidence" value="ECO:0007669"/>
    <property type="project" value="UniProtKB-SubCell"/>
</dbReference>
<accession>A0A921UC43</accession>
<name>A0A921UC43_SORBI</name>
<dbReference type="PANTHER" id="PTHR31499">
    <property type="entry name" value="MYB FAMILY TRANSCRIPTION FACTOR PHL11"/>
    <property type="match status" value="1"/>
</dbReference>
<evidence type="ECO:0000256" key="4">
    <source>
        <dbReference type="ARBA" id="ARBA00023163"/>
    </source>
</evidence>
<dbReference type="Proteomes" id="UP000807115">
    <property type="component" value="Chromosome 6"/>
</dbReference>
<reference evidence="8" key="2">
    <citation type="submission" date="2020-10" db="EMBL/GenBank/DDBJ databases">
        <authorList>
            <person name="Cooper E.A."/>
            <person name="Brenton Z.W."/>
            <person name="Flinn B.S."/>
            <person name="Jenkins J."/>
            <person name="Shu S."/>
            <person name="Flowers D."/>
            <person name="Luo F."/>
            <person name="Wang Y."/>
            <person name="Xia P."/>
            <person name="Barry K."/>
            <person name="Daum C."/>
            <person name="Lipzen A."/>
            <person name="Yoshinaga Y."/>
            <person name="Schmutz J."/>
            <person name="Saski C."/>
            <person name="Vermerris W."/>
            <person name="Kresovich S."/>
        </authorList>
    </citation>
    <scope>NUCLEOTIDE SEQUENCE</scope>
</reference>
<dbReference type="InterPro" id="IPR017930">
    <property type="entry name" value="Myb_dom"/>
</dbReference>
<comment type="subcellular location">
    <subcellularLocation>
        <location evidence="1">Nucleus</location>
    </subcellularLocation>
</comment>
<dbReference type="Pfam" id="PF00249">
    <property type="entry name" value="Myb_DNA-binding"/>
    <property type="match status" value="1"/>
</dbReference>
<organism evidence="8 9">
    <name type="scientific">Sorghum bicolor</name>
    <name type="common">Sorghum</name>
    <name type="synonym">Sorghum vulgare</name>
    <dbReference type="NCBI Taxonomy" id="4558"/>
    <lineage>
        <taxon>Eukaryota</taxon>
        <taxon>Viridiplantae</taxon>
        <taxon>Streptophyta</taxon>
        <taxon>Embryophyta</taxon>
        <taxon>Tracheophyta</taxon>
        <taxon>Spermatophyta</taxon>
        <taxon>Magnoliopsida</taxon>
        <taxon>Liliopsida</taxon>
        <taxon>Poales</taxon>
        <taxon>Poaceae</taxon>
        <taxon>PACMAD clade</taxon>
        <taxon>Panicoideae</taxon>
        <taxon>Andropogonodae</taxon>
        <taxon>Andropogoneae</taxon>
        <taxon>Sorghinae</taxon>
        <taxon>Sorghum</taxon>
    </lineage>
</organism>
<evidence type="ECO:0000256" key="3">
    <source>
        <dbReference type="ARBA" id="ARBA00023125"/>
    </source>
</evidence>
<feature type="region of interest" description="Disordered" evidence="6">
    <location>
        <begin position="420"/>
        <end position="460"/>
    </location>
</feature>
<evidence type="ECO:0000256" key="6">
    <source>
        <dbReference type="SAM" id="MobiDB-lite"/>
    </source>
</evidence>
<dbReference type="GO" id="GO:0003677">
    <property type="term" value="F:DNA binding"/>
    <property type="evidence" value="ECO:0007669"/>
    <property type="project" value="UniProtKB-KW"/>
</dbReference>
<evidence type="ECO:0000256" key="5">
    <source>
        <dbReference type="ARBA" id="ARBA00023242"/>
    </source>
</evidence>
<sequence>MSRSDPCLFACVCCWRNQEGAGVENAAAAPYVPSLFASIRSSLESVNPRKKAASFSINPFAGCAKVRSSYLISWYEFAVLPVVTGAPCSASMAPSSSTLSTVTTHGRFPYLTPPTMHSSLSGILPSDMISSYSGLQEQPSGGSFSGLSLEATNCADLLGDGVQNNIGISNAESQQIPGFVRTIDESDDRDEWLTDLDDIITTDITPNCQQLAESAPVPSYPNSKSWQHDVHIVHQSVSVLSEPQQLYPTVSPVVTTNAHCPQRAKARMRWTMEMHDRFVDAVNLLGGSESAKPKAILDIMDVEGLTRDQVKSHLQKYKMAQVKHHPSEVTGTSVETTVCNEVIPSDVQKHIQEYALQVQVEFQKKLHDMVERTLLEIHRSLLENHVLSLHELEQRRTERRTLHPLPVPAPAAFQWSAAALSAGGSRRVRGEPSNTATPDDEGGLANQGTEAGSPGNEEGA</sequence>
<evidence type="ECO:0000256" key="1">
    <source>
        <dbReference type="ARBA" id="ARBA00004123"/>
    </source>
</evidence>
<dbReference type="InterPro" id="IPR001005">
    <property type="entry name" value="SANT/Myb"/>
</dbReference>
<evidence type="ECO:0000256" key="2">
    <source>
        <dbReference type="ARBA" id="ARBA00023015"/>
    </source>
</evidence>
<dbReference type="AlphaFoldDB" id="A0A921UC43"/>
<evidence type="ECO:0000259" key="7">
    <source>
        <dbReference type="PROSITE" id="PS51294"/>
    </source>
</evidence>
<evidence type="ECO:0000313" key="9">
    <source>
        <dbReference type="Proteomes" id="UP000807115"/>
    </source>
</evidence>
<reference evidence="8" key="1">
    <citation type="journal article" date="2019" name="BMC Genomics">
        <title>A new reference genome for Sorghum bicolor reveals high levels of sequence similarity between sweet and grain genotypes: implications for the genetics of sugar metabolism.</title>
        <authorList>
            <person name="Cooper E.A."/>
            <person name="Brenton Z.W."/>
            <person name="Flinn B.S."/>
            <person name="Jenkins J."/>
            <person name="Shu S."/>
            <person name="Flowers D."/>
            <person name="Luo F."/>
            <person name="Wang Y."/>
            <person name="Xia P."/>
            <person name="Barry K."/>
            <person name="Daum C."/>
            <person name="Lipzen A."/>
            <person name="Yoshinaga Y."/>
            <person name="Schmutz J."/>
            <person name="Saski C."/>
            <person name="Vermerris W."/>
            <person name="Kresovich S."/>
        </authorList>
    </citation>
    <scope>NUCLEOTIDE SEQUENCE</scope>
</reference>
<dbReference type="GO" id="GO:0003700">
    <property type="term" value="F:DNA-binding transcription factor activity"/>
    <property type="evidence" value="ECO:0007669"/>
    <property type="project" value="InterPro"/>
</dbReference>
<gene>
    <name evidence="8" type="ORF">BDA96_06G159300</name>
</gene>
<dbReference type="InterPro" id="IPR009057">
    <property type="entry name" value="Homeodomain-like_sf"/>
</dbReference>
<keyword evidence="3" id="KW-0238">DNA-binding</keyword>
<proteinExistence type="predicted"/>
<keyword evidence="4" id="KW-0804">Transcription</keyword>
<dbReference type="InterPro" id="IPR006447">
    <property type="entry name" value="Myb_dom_plants"/>
</dbReference>
<dbReference type="FunFam" id="1.10.10.60:FF:000007">
    <property type="entry name" value="Two-component response regulator"/>
    <property type="match status" value="1"/>
</dbReference>
<dbReference type="InterPro" id="IPR046955">
    <property type="entry name" value="PHR1-like"/>
</dbReference>
<comment type="caution">
    <text evidence="8">The sequence shown here is derived from an EMBL/GenBank/DDBJ whole genome shotgun (WGS) entry which is preliminary data.</text>
</comment>